<evidence type="ECO:0000256" key="12">
    <source>
        <dbReference type="ARBA" id="ARBA00047493"/>
    </source>
</evidence>
<comment type="pathway">
    <text evidence="1">Cofactor biosynthesis; tetrahydrofolylpolyglutamate biosynthesis.</text>
</comment>
<keyword evidence="7" id="KW-0547">Nucleotide-binding</keyword>
<dbReference type="Gene3D" id="3.40.1190.10">
    <property type="entry name" value="Mur-like, catalytic domain"/>
    <property type="match status" value="2"/>
</dbReference>
<dbReference type="GO" id="GO:0006730">
    <property type="term" value="P:one-carbon metabolic process"/>
    <property type="evidence" value="ECO:0007669"/>
    <property type="project" value="UniProtKB-KW"/>
</dbReference>
<gene>
    <name evidence="13" type="ORF">GSOID_T00030894001</name>
</gene>
<name>E4YPN5_OIKDI</name>
<evidence type="ECO:0000256" key="2">
    <source>
        <dbReference type="ARBA" id="ARBA00008276"/>
    </source>
</evidence>
<dbReference type="NCBIfam" id="TIGR01499">
    <property type="entry name" value="folC"/>
    <property type="match status" value="2"/>
</dbReference>
<comment type="similarity">
    <text evidence="2">Belongs to the folylpolyglutamate synthase family.</text>
</comment>
<evidence type="ECO:0000256" key="1">
    <source>
        <dbReference type="ARBA" id="ARBA00005150"/>
    </source>
</evidence>
<organism evidence="13">
    <name type="scientific">Oikopleura dioica</name>
    <name type="common">Tunicate</name>
    <dbReference type="NCBI Taxonomy" id="34765"/>
    <lineage>
        <taxon>Eukaryota</taxon>
        <taxon>Metazoa</taxon>
        <taxon>Chordata</taxon>
        <taxon>Tunicata</taxon>
        <taxon>Appendicularia</taxon>
        <taxon>Copelata</taxon>
        <taxon>Oikopleuridae</taxon>
        <taxon>Oikopleura</taxon>
    </lineage>
</organism>
<reference evidence="13" key="1">
    <citation type="journal article" date="2010" name="Science">
        <title>Plasticity of animal genome architecture unmasked by rapid evolution of a pelagic tunicate.</title>
        <authorList>
            <person name="Denoeud F."/>
            <person name="Henriet S."/>
            <person name="Mungpakdee S."/>
            <person name="Aury J.M."/>
            <person name="Da Silva C."/>
            <person name="Brinkmann H."/>
            <person name="Mikhaleva J."/>
            <person name="Olsen L.C."/>
            <person name="Jubin C."/>
            <person name="Canestro C."/>
            <person name="Bouquet J.M."/>
            <person name="Danks G."/>
            <person name="Poulain J."/>
            <person name="Campsteijn C."/>
            <person name="Adamski M."/>
            <person name="Cross I."/>
            <person name="Yadetie F."/>
            <person name="Muffato M."/>
            <person name="Louis A."/>
            <person name="Butcher S."/>
            <person name="Tsagkogeorga G."/>
            <person name="Konrad A."/>
            <person name="Singh S."/>
            <person name="Jensen M.F."/>
            <person name="Cong E.H."/>
            <person name="Eikeseth-Otteraa H."/>
            <person name="Noel B."/>
            <person name="Anthouard V."/>
            <person name="Porcel B.M."/>
            <person name="Kachouri-Lafond R."/>
            <person name="Nishino A."/>
            <person name="Ugolini M."/>
            <person name="Chourrout P."/>
            <person name="Nishida H."/>
            <person name="Aasland R."/>
            <person name="Huzurbazar S."/>
            <person name="Westhof E."/>
            <person name="Delsuc F."/>
            <person name="Lehrach H."/>
            <person name="Reinhardt R."/>
            <person name="Weissenbach J."/>
            <person name="Roy S.W."/>
            <person name="Artiguenave F."/>
            <person name="Postlethwait J.H."/>
            <person name="Manak J.R."/>
            <person name="Thompson E.M."/>
            <person name="Jaillon O."/>
            <person name="Du Pasquier L."/>
            <person name="Boudinot P."/>
            <person name="Liberles D.A."/>
            <person name="Volff J.N."/>
            <person name="Philippe H."/>
            <person name="Lenhard B."/>
            <person name="Roest Crollius H."/>
            <person name="Wincker P."/>
            <person name="Chourrout D."/>
        </authorList>
    </citation>
    <scope>NUCLEOTIDE SEQUENCE [LARGE SCALE GENOMIC DNA]</scope>
</reference>
<dbReference type="Proteomes" id="UP000011014">
    <property type="component" value="Unassembled WGS sequence"/>
</dbReference>
<dbReference type="InterPro" id="IPR001645">
    <property type="entry name" value="Folylpolyglutamate_synth"/>
</dbReference>
<evidence type="ECO:0000256" key="10">
    <source>
        <dbReference type="ARBA" id="ARBA00030592"/>
    </source>
</evidence>
<dbReference type="InterPro" id="IPR036615">
    <property type="entry name" value="Mur_ligase_C_dom_sf"/>
</dbReference>
<dbReference type="Gene3D" id="3.90.190.20">
    <property type="entry name" value="Mur ligase, C-terminal domain"/>
    <property type="match status" value="1"/>
</dbReference>
<dbReference type="SUPFAM" id="SSF53244">
    <property type="entry name" value="MurD-like peptide ligases, peptide-binding domain"/>
    <property type="match status" value="1"/>
</dbReference>
<sequence length="532" mass="59077">CAFAETILRARGFKTGLFTSPSFNSVAERIRINGKPVSDEQFAATAEKLEKLDEVKILRENNLWFANLTLLALQTFVELKVDVIILEVGIGGALCPTSHYPRGAPRVCSLGYDHMDKLGYSIEEIAAAKAGIFRRGATLITSKQEYEEAHQVVQRFANSKQESLLTPPKELIDSIGLEYPNNENAASAILAVRHLIKRLKEETFFQRLRKSSSSAEADLMKTITPTEMKAIYSAEWPGRQQIVDHEINGRSIRILLDVAHTPESMKICANWAAQKKIGKIFVLMRSAMGREIDSQMVHLAEILKPEYFAGAPNIAKDVAELDQNRGSGKYVSFYPSFLTRGIDQQLEELHTFKLRTRYFFEFGDILQSVFGGKLCEKLKSIPLLHVAGTKGKGTTCAFAETILRARGFKTGLFTSPSFNSVAERIRINGKPVSDEQFAATAEKLEKLDEVKILRASDLWFANLTLLALQTFVEQKVDVIILEVGIGGALCPTSVYPRGAPRVCCVTALGYDHMDKLGYSIEEISASKGETLI</sequence>
<dbReference type="InterPro" id="IPR036565">
    <property type="entry name" value="Mur-like_cat_sf"/>
</dbReference>
<evidence type="ECO:0000256" key="6">
    <source>
        <dbReference type="ARBA" id="ARBA00022723"/>
    </source>
</evidence>
<dbReference type="GO" id="GO:0005524">
    <property type="term" value="F:ATP binding"/>
    <property type="evidence" value="ECO:0007669"/>
    <property type="project" value="UniProtKB-KW"/>
</dbReference>
<dbReference type="SUPFAM" id="SSF53623">
    <property type="entry name" value="MurD-like peptide ligases, catalytic domain"/>
    <property type="match status" value="2"/>
</dbReference>
<dbReference type="GO" id="GO:0046872">
    <property type="term" value="F:metal ion binding"/>
    <property type="evidence" value="ECO:0007669"/>
    <property type="project" value="UniProtKB-KW"/>
</dbReference>
<keyword evidence="4" id="KW-0554">One-carbon metabolism</keyword>
<keyword evidence="6" id="KW-0479">Metal-binding</keyword>
<keyword evidence="5" id="KW-0436">Ligase</keyword>
<feature type="non-terminal residue" evidence="13">
    <location>
        <position position="1"/>
    </location>
</feature>
<protein>
    <recommendedName>
        <fullName evidence="3">tetrahydrofolate synthase</fullName>
        <ecNumber evidence="3">6.3.2.17</ecNumber>
    </recommendedName>
    <alternativeName>
        <fullName evidence="11">Folylpoly-gamma-glutamate synthetase</fullName>
    </alternativeName>
    <alternativeName>
        <fullName evidence="10">Tetrahydrofolylpolyglutamate synthase</fullName>
    </alternativeName>
</protein>
<evidence type="ECO:0000313" key="13">
    <source>
        <dbReference type="EMBL" id="CBY37431.1"/>
    </source>
</evidence>
<comment type="catalytic activity">
    <reaction evidence="12">
        <text>(6S)-5,6,7,8-tetrahydrofolyl-(gamma-L-Glu)(n) + L-glutamate + ATP = (6S)-5,6,7,8-tetrahydrofolyl-(gamma-L-Glu)(n+1) + ADP + phosphate + H(+)</text>
        <dbReference type="Rhea" id="RHEA:10580"/>
        <dbReference type="Rhea" id="RHEA-COMP:14738"/>
        <dbReference type="Rhea" id="RHEA-COMP:14740"/>
        <dbReference type="ChEBI" id="CHEBI:15378"/>
        <dbReference type="ChEBI" id="CHEBI:29985"/>
        <dbReference type="ChEBI" id="CHEBI:30616"/>
        <dbReference type="ChEBI" id="CHEBI:43474"/>
        <dbReference type="ChEBI" id="CHEBI:141005"/>
        <dbReference type="ChEBI" id="CHEBI:456216"/>
        <dbReference type="EC" id="6.3.2.17"/>
    </reaction>
</comment>
<dbReference type="GO" id="GO:0004326">
    <property type="term" value="F:tetrahydrofolylpolyglutamate synthase activity"/>
    <property type="evidence" value="ECO:0007669"/>
    <property type="project" value="UniProtKB-EC"/>
</dbReference>
<evidence type="ECO:0000256" key="4">
    <source>
        <dbReference type="ARBA" id="ARBA00022563"/>
    </source>
</evidence>
<dbReference type="AlphaFoldDB" id="E4YPN5"/>
<dbReference type="GO" id="GO:0005829">
    <property type="term" value="C:cytosol"/>
    <property type="evidence" value="ECO:0007669"/>
    <property type="project" value="TreeGrafter"/>
</dbReference>
<dbReference type="PANTHER" id="PTHR11136:SF5">
    <property type="entry name" value="FOLYLPOLYGLUTAMATE SYNTHASE, MITOCHONDRIAL"/>
    <property type="match status" value="1"/>
</dbReference>
<keyword evidence="8" id="KW-0067">ATP-binding</keyword>
<evidence type="ECO:0000256" key="3">
    <source>
        <dbReference type="ARBA" id="ARBA00013025"/>
    </source>
</evidence>
<dbReference type="EMBL" id="FN654974">
    <property type="protein sequence ID" value="CBY37431.1"/>
    <property type="molecule type" value="Genomic_DNA"/>
</dbReference>
<dbReference type="EC" id="6.3.2.17" evidence="3"/>
<evidence type="ECO:0000256" key="8">
    <source>
        <dbReference type="ARBA" id="ARBA00022840"/>
    </source>
</evidence>
<evidence type="ECO:0000256" key="11">
    <source>
        <dbReference type="ARBA" id="ARBA00030876"/>
    </source>
</evidence>
<dbReference type="PANTHER" id="PTHR11136">
    <property type="entry name" value="FOLYLPOLYGLUTAMATE SYNTHASE-RELATED"/>
    <property type="match status" value="1"/>
</dbReference>
<evidence type="ECO:0000256" key="9">
    <source>
        <dbReference type="ARBA" id="ARBA00022842"/>
    </source>
</evidence>
<accession>E4YPN5</accession>
<evidence type="ECO:0000256" key="7">
    <source>
        <dbReference type="ARBA" id="ARBA00022741"/>
    </source>
</evidence>
<dbReference type="GO" id="GO:0005739">
    <property type="term" value="C:mitochondrion"/>
    <property type="evidence" value="ECO:0007669"/>
    <property type="project" value="TreeGrafter"/>
</dbReference>
<proteinExistence type="inferred from homology"/>
<evidence type="ECO:0000256" key="5">
    <source>
        <dbReference type="ARBA" id="ARBA00022598"/>
    </source>
</evidence>
<keyword evidence="9" id="KW-0460">Magnesium</keyword>